<organism evidence="4 5">
    <name type="scientific">Marssonina brunnea f. sp. multigermtubi (strain MB_m1)</name>
    <name type="common">Marssonina leaf spot fungus</name>
    <dbReference type="NCBI Taxonomy" id="1072389"/>
    <lineage>
        <taxon>Eukaryota</taxon>
        <taxon>Fungi</taxon>
        <taxon>Dikarya</taxon>
        <taxon>Ascomycota</taxon>
        <taxon>Pezizomycotina</taxon>
        <taxon>Leotiomycetes</taxon>
        <taxon>Helotiales</taxon>
        <taxon>Drepanopezizaceae</taxon>
        <taxon>Drepanopeziza</taxon>
    </lineage>
</organism>
<dbReference type="OMA" id="FSATECK"/>
<dbReference type="EMBL" id="JH921447">
    <property type="protein sequence ID" value="EKD14168.1"/>
    <property type="molecule type" value="Genomic_DNA"/>
</dbReference>
<dbReference type="PROSITE" id="PS50103">
    <property type="entry name" value="ZF_C3H1"/>
    <property type="match status" value="2"/>
</dbReference>
<dbReference type="Proteomes" id="UP000006753">
    <property type="component" value="Unassembled WGS sequence"/>
</dbReference>
<feature type="domain" description="C3H1-type" evidence="3">
    <location>
        <begin position="625"/>
        <end position="653"/>
    </location>
</feature>
<feature type="domain" description="C3H1-type" evidence="3">
    <location>
        <begin position="525"/>
        <end position="555"/>
    </location>
</feature>
<evidence type="ECO:0000313" key="4">
    <source>
        <dbReference type="EMBL" id="EKD14168.1"/>
    </source>
</evidence>
<dbReference type="eggNOG" id="ENOG502TGCI">
    <property type="taxonomic scope" value="Eukaryota"/>
</dbReference>
<sequence>MAAPMSANAMRALEQVKMGLYMLYGASYFTEDEWIKIDGLIHKGQYIFTSGPPNNINILDSKDEPLLSFDDTTGRANQSFDTAKEDSTVVTEKPLDSPTESDLTEPAETPNDTSVEATEASSDDEPPKPADSAVFDFSQWDPPTEVQETKPVNVEELGSEPTEIPKREPVAIPAAGGLALGYTQEQLDELKAFNATLTKAGKKQKPDYEKKDPGSCNSENASTATDEQETRINSWADGVKAHGLSQNSKTATQPGQPADQFTKAQGRAPRVNDEVVHPNNPSPKSKPLGRRIGPGSTSSGSHLKKSPVPTAEFGSVERKLNVPPGTVLLAHRGQVKTSQMRLEILPGDQIEVFSHVSAVTHSGRNLRTGQKGHFAEDVVMSNPVEKSSNAWVEQRRLSAQQKSRTLSLSSDIHSLDRIENNNAAEWDEIPITRRTRPHVPVQPKQPGGLGGLGASRFAPLVDEAKSVSSGSEHTDMVSRDEVSKLVDDKIAEIRAQMMAPQNAVGHSRPSYYKNKVGKEPLKPVMPKTQTCWFWGTPNRTCRFTADECRDLHKFIPGSEPFFPKGTPSWGALADSLAPPTQAQIQAQLSPTSPSSFTLNSPSTLSKVITNGSPTDADESFFDSSSKSSKSCWYWAHGSCVNTAEDCRYQHAETPHGVASNPSKWRKGWSRLGSPSVAADEFGRSERVDQAWRVTEVLSEDGDGDGKGESAERAERAESTEAAKSENLPAAAAVVAEPEPEPEKEAKPSLPPVASVTPTKWHRPYECTRGYGESAQKEGHFGKDVTALETLPPPGWEKTLPSHMQSLLAKANASGDSPW</sequence>
<feature type="region of interest" description="Disordered" evidence="2">
    <location>
        <begin position="69"/>
        <end position="170"/>
    </location>
</feature>
<evidence type="ECO:0000256" key="1">
    <source>
        <dbReference type="PROSITE-ProRule" id="PRU00723"/>
    </source>
</evidence>
<feature type="compositionally biased region" description="Polar residues" evidence="2">
    <location>
        <begin position="215"/>
        <end position="225"/>
    </location>
</feature>
<accession>K1WZY4</accession>
<keyword evidence="1" id="KW-0863">Zinc-finger</keyword>
<evidence type="ECO:0000313" key="5">
    <source>
        <dbReference type="Proteomes" id="UP000006753"/>
    </source>
</evidence>
<dbReference type="InParanoid" id="K1WZY4"/>
<protein>
    <recommendedName>
        <fullName evidence="3">C3H1-type domain-containing protein</fullName>
    </recommendedName>
</protein>
<feature type="compositionally biased region" description="Polar residues" evidence="2">
    <location>
        <begin position="244"/>
        <end position="255"/>
    </location>
</feature>
<feature type="compositionally biased region" description="Basic and acidic residues" evidence="2">
    <location>
        <begin position="204"/>
        <end position="213"/>
    </location>
</feature>
<feature type="zinc finger region" description="C3H1-type" evidence="1">
    <location>
        <begin position="525"/>
        <end position="555"/>
    </location>
</feature>
<gene>
    <name evidence="4" type="ORF">MBM_07845</name>
</gene>
<keyword evidence="5" id="KW-1185">Reference proteome</keyword>
<feature type="compositionally biased region" description="Polar residues" evidence="2">
    <location>
        <begin position="70"/>
        <end position="81"/>
    </location>
</feature>
<dbReference type="InterPro" id="IPR000571">
    <property type="entry name" value="Znf_CCCH"/>
</dbReference>
<dbReference type="GO" id="GO:0008270">
    <property type="term" value="F:zinc ion binding"/>
    <property type="evidence" value="ECO:0007669"/>
    <property type="project" value="UniProtKB-KW"/>
</dbReference>
<keyword evidence="1" id="KW-0479">Metal-binding</keyword>
<dbReference type="AlphaFoldDB" id="K1WZY4"/>
<dbReference type="OrthoDB" id="3594623at2759"/>
<reference evidence="4 5" key="1">
    <citation type="journal article" date="2012" name="BMC Genomics">
        <title>Sequencing the genome of Marssonina brunnea reveals fungus-poplar co-evolution.</title>
        <authorList>
            <person name="Zhu S."/>
            <person name="Cao Y.-Z."/>
            <person name="Jiang C."/>
            <person name="Tan B.-Y."/>
            <person name="Wang Z."/>
            <person name="Feng S."/>
            <person name="Zhang L."/>
            <person name="Su X.-H."/>
            <person name="Brejova B."/>
            <person name="Vinar T."/>
            <person name="Xu M."/>
            <person name="Wang M.-X."/>
            <person name="Zhang S.-G."/>
            <person name="Huang M.-R."/>
            <person name="Wu R."/>
            <person name="Zhou Y."/>
        </authorList>
    </citation>
    <scope>NUCLEOTIDE SEQUENCE [LARGE SCALE GENOMIC DNA]</scope>
    <source>
        <strain evidence="4 5">MB_m1</strain>
    </source>
</reference>
<proteinExistence type="predicted"/>
<feature type="compositionally biased region" description="Polar residues" evidence="2">
    <location>
        <begin position="110"/>
        <end position="120"/>
    </location>
</feature>
<feature type="compositionally biased region" description="Basic and acidic residues" evidence="2">
    <location>
        <begin position="703"/>
        <end position="723"/>
    </location>
</feature>
<dbReference type="HOGENOM" id="CLU_385465_0_0_1"/>
<evidence type="ECO:0000259" key="3">
    <source>
        <dbReference type="PROSITE" id="PS50103"/>
    </source>
</evidence>
<dbReference type="KEGG" id="mbe:MBM_07845"/>
<feature type="region of interest" description="Disordered" evidence="2">
    <location>
        <begin position="199"/>
        <end position="317"/>
    </location>
</feature>
<feature type="zinc finger region" description="C3H1-type" evidence="1">
    <location>
        <begin position="625"/>
        <end position="653"/>
    </location>
</feature>
<dbReference type="GeneID" id="18763780"/>
<name>K1WZY4_MARBU</name>
<feature type="region of interest" description="Disordered" evidence="2">
    <location>
        <begin position="696"/>
        <end position="757"/>
    </location>
</feature>
<keyword evidence="1" id="KW-0862">Zinc</keyword>
<evidence type="ECO:0000256" key="2">
    <source>
        <dbReference type="SAM" id="MobiDB-lite"/>
    </source>
</evidence>